<evidence type="ECO:0000256" key="1">
    <source>
        <dbReference type="SAM" id="MobiDB-lite"/>
    </source>
</evidence>
<sequence>MRKELEDVTQELDGFEDLDPVDQEKVMAAFALGHVREKDMTPCLRENEHEHAEERKEVIDMGDATATSHDHSKNRASKKAGKKRGHPTNEENTSDDNDGASPPAYIEDLPPKRQRRRPQFYDPSRTDLSRRSTKQADMGAHAEGKKYMHSDENATHETAEDQEEEDDEEDEDEDEEDEDSDDSDIFEGDDDDDDDEDNDVESS</sequence>
<organism evidence="2 3">
    <name type="scientific">Malassezia globosa (strain ATCC MYA-4612 / CBS 7966)</name>
    <name type="common">Dandruff-associated fungus</name>
    <dbReference type="NCBI Taxonomy" id="425265"/>
    <lineage>
        <taxon>Eukaryota</taxon>
        <taxon>Fungi</taxon>
        <taxon>Dikarya</taxon>
        <taxon>Basidiomycota</taxon>
        <taxon>Ustilaginomycotina</taxon>
        <taxon>Malasseziomycetes</taxon>
        <taxon>Malasseziales</taxon>
        <taxon>Malasseziaceae</taxon>
        <taxon>Malassezia</taxon>
    </lineage>
</organism>
<comment type="caution">
    <text evidence="2">The sequence shown here is derived from an EMBL/GenBank/DDBJ whole genome shotgun (WGS) entry which is preliminary data.</text>
</comment>
<dbReference type="KEGG" id="mgl:MGL_3082"/>
<feature type="compositionally biased region" description="Acidic residues" evidence="1">
    <location>
        <begin position="160"/>
        <end position="203"/>
    </location>
</feature>
<keyword evidence="3" id="KW-1185">Reference proteome</keyword>
<dbReference type="GeneID" id="5853844"/>
<feature type="compositionally biased region" description="Basic and acidic residues" evidence="1">
    <location>
        <begin position="38"/>
        <end position="59"/>
    </location>
</feature>
<dbReference type="RefSeq" id="XP_001729538.1">
    <property type="nucleotide sequence ID" value="XM_001729486.1"/>
</dbReference>
<feature type="region of interest" description="Disordered" evidence="1">
    <location>
        <begin position="38"/>
        <end position="203"/>
    </location>
</feature>
<evidence type="ECO:0000313" key="3">
    <source>
        <dbReference type="Proteomes" id="UP000008837"/>
    </source>
</evidence>
<evidence type="ECO:0000313" key="2">
    <source>
        <dbReference type="EMBL" id="EDP42324.1"/>
    </source>
</evidence>
<dbReference type="EMBL" id="AAYY01000011">
    <property type="protein sequence ID" value="EDP42324.1"/>
    <property type="molecule type" value="Genomic_DNA"/>
</dbReference>
<protein>
    <submittedName>
        <fullName evidence="2">Uncharacterized protein</fullName>
    </submittedName>
</protein>
<dbReference type="OrthoDB" id="429950at2759"/>
<dbReference type="OMA" id="LRENEHE"/>
<dbReference type="STRING" id="425265.A8Q7L2"/>
<feature type="compositionally biased region" description="Basic and acidic residues" evidence="1">
    <location>
        <begin position="140"/>
        <end position="159"/>
    </location>
</feature>
<proteinExistence type="predicted"/>
<feature type="compositionally biased region" description="Basic residues" evidence="1">
    <location>
        <begin position="74"/>
        <end position="86"/>
    </location>
</feature>
<gene>
    <name evidence="2" type="ORF">MGL_3082</name>
</gene>
<accession>A8Q7L2</accession>
<dbReference type="VEuPathDB" id="FungiDB:MGL_3082"/>
<name>A8Q7L2_MALGO</name>
<reference evidence="2 3" key="1">
    <citation type="journal article" date="2007" name="Proc. Natl. Acad. Sci. U.S.A.">
        <title>Dandruff-associated Malassezia genomes reveal convergent and divergent virulence traits shared with plant and human fungal pathogens.</title>
        <authorList>
            <person name="Xu J."/>
            <person name="Saunders C.W."/>
            <person name="Hu P."/>
            <person name="Grant R.A."/>
            <person name="Boekhout T."/>
            <person name="Kuramae E.E."/>
            <person name="Kronstad J.W."/>
            <person name="Deangelis Y.M."/>
            <person name="Reeder N.L."/>
            <person name="Johnstone K.R."/>
            <person name="Leland M."/>
            <person name="Fieno A.M."/>
            <person name="Begley W.M."/>
            <person name="Sun Y."/>
            <person name="Lacey M.P."/>
            <person name="Chaudhary T."/>
            <person name="Keough T."/>
            <person name="Chu L."/>
            <person name="Sears R."/>
            <person name="Yuan B."/>
            <person name="Dawson T.L.Jr."/>
        </authorList>
    </citation>
    <scope>NUCLEOTIDE SEQUENCE [LARGE SCALE GENOMIC DNA]</scope>
    <source>
        <strain evidence="3">ATCC MYA-4612 / CBS 7966</strain>
    </source>
</reference>
<dbReference type="AlphaFoldDB" id="A8Q7L2"/>
<dbReference type="Proteomes" id="UP000008837">
    <property type="component" value="Unassembled WGS sequence"/>
</dbReference>
<dbReference type="InParanoid" id="A8Q7L2"/>